<proteinExistence type="predicted"/>
<evidence type="ECO:0000313" key="3">
    <source>
        <dbReference type="Proteomes" id="UP000193083"/>
    </source>
</evidence>
<dbReference type="Pfam" id="PF07750">
    <property type="entry name" value="GcrA"/>
    <property type="match status" value="1"/>
</dbReference>
<evidence type="ECO:0000256" key="1">
    <source>
        <dbReference type="SAM" id="MobiDB-lite"/>
    </source>
</evidence>
<dbReference type="Proteomes" id="UP000193083">
    <property type="component" value="Unassembled WGS sequence"/>
</dbReference>
<evidence type="ECO:0000313" key="2">
    <source>
        <dbReference type="EMBL" id="SMH38705.1"/>
    </source>
</evidence>
<organism evidence="2 3">
    <name type="scientific">Mesorhizobium australicum</name>
    <dbReference type="NCBI Taxonomy" id="536018"/>
    <lineage>
        <taxon>Bacteria</taxon>
        <taxon>Pseudomonadati</taxon>
        <taxon>Pseudomonadota</taxon>
        <taxon>Alphaproteobacteria</taxon>
        <taxon>Hyphomicrobiales</taxon>
        <taxon>Phyllobacteriaceae</taxon>
        <taxon>Mesorhizobium</taxon>
    </lineage>
</organism>
<dbReference type="RefSeq" id="WP_085464099.1">
    <property type="nucleotide sequence ID" value="NZ_FXBL01000004.1"/>
</dbReference>
<gene>
    <name evidence="2" type="ORF">SAMN02982922_2082</name>
</gene>
<protein>
    <submittedName>
        <fullName evidence="2">Global cell cycle regulator GcrA</fullName>
    </submittedName>
</protein>
<name>A0A1X7NMG5_9HYPH</name>
<feature type="compositionally biased region" description="Low complexity" evidence="1">
    <location>
        <begin position="63"/>
        <end position="76"/>
    </location>
</feature>
<dbReference type="EMBL" id="FXBL01000004">
    <property type="protein sequence ID" value="SMH38705.1"/>
    <property type="molecule type" value="Genomic_DNA"/>
</dbReference>
<keyword evidence="3" id="KW-1185">Reference proteome</keyword>
<dbReference type="InterPro" id="IPR011681">
    <property type="entry name" value="GcrA"/>
</dbReference>
<reference evidence="2 3" key="1">
    <citation type="submission" date="2017-04" db="EMBL/GenBank/DDBJ databases">
        <authorList>
            <person name="Afonso C.L."/>
            <person name="Miller P.J."/>
            <person name="Scott M.A."/>
            <person name="Spackman E."/>
            <person name="Goraichik I."/>
            <person name="Dimitrov K.M."/>
            <person name="Suarez D.L."/>
            <person name="Swayne D.E."/>
        </authorList>
    </citation>
    <scope>NUCLEOTIDE SEQUENCE [LARGE SCALE GENOMIC DNA]</scope>
    <source>
        <strain evidence="2 3">B5P</strain>
    </source>
</reference>
<feature type="region of interest" description="Disordered" evidence="1">
    <location>
        <begin position="48"/>
        <end position="81"/>
    </location>
</feature>
<dbReference type="Gene3D" id="1.10.10.60">
    <property type="entry name" value="Homeodomain-like"/>
    <property type="match status" value="1"/>
</dbReference>
<dbReference type="AlphaFoldDB" id="A0A1X7NMG5"/>
<sequence>MNWNDERVELLKKLWSEGLSASQIAASLGGVSRNAVIGKVHRLKLSSRGRATAAPARQKKAPKAAVSAGSVSKSAGRMSSQTRSMPASIGATALQVQFDTEAVAQTYIRPVQNNVVVPISRRLRLVELTERTCKWPNGDPLSEDFSFCGNESAETGPYCKYHAKLAFQPAAERRRNR</sequence>
<dbReference type="OrthoDB" id="9798071at2"/>
<accession>A0A1X7NMG5</accession>